<keyword evidence="3 11" id="KW-0820">tRNA-binding</keyword>
<organism evidence="14 15">
    <name type="scientific">Pseudoalteromonas fenneropenaei</name>
    <dbReference type="NCBI Taxonomy" id="1737459"/>
    <lineage>
        <taxon>Bacteria</taxon>
        <taxon>Pseudomonadati</taxon>
        <taxon>Pseudomonadota</taxon>
        <taxon>Gammaproteobacteria</taxon>
        <taxon>Alteromonadales</taxon>
        <taxon>Pseudoalteromonadaceae</taxon>
        <taxon>Pseudoalteromonas</taxon>
    </lineage>
</organism>
<keyword evidence="8 11" id="KW-0784">Thiamine biosynthesis</keyword>
<evidence type="ECO:0000259" key="13">
    <source>
        <dbReference type="PROSITE" id="PS51165"/>
    </source>
</evidence>
<evidence type="ECO:0000256" key="11">
    <source>
        <dbReference type="HAMAP-Rule" id="MF_00021"/>
    </source>
</evidence>
<dbReference type="PANTHER" id="PTHR43209:SF1">
    <property type="entry name" value="TRNA SULFURTRANSFERASE"/>
    <property type="match status" value="1"/>
</dbReference>
<comment type="subcellular location">
    <subcellularLocation>
        <location evidence="1 11">Cytoplasm</location>
    </subcellularLocation>
</comment>
<dbReference type="InterPro" id="IPR036873">
    <property type="entry name" value="Rhodanese-like_dom_sf"/>
</dbReference>
<comment type="caution">
    <text evidence="14">The sequence shown here is derived from an EMBL/GenBank/DDBJ whole genome shotgun (WGS) entry which is preliminary data.</text>
</comment>
<dbReference type="Pfam" id="PF02568">
    <property type="entry name" value="ThiI"/>
    <property type="match status" value="1"/>
</dbReference>
<feature type="active site" description="Cysteine persulfide intermediate" evidence="11">
    <location>
        <position position="459"/>
    </location>
</feature>
<dbReference type="Pfam" id="PF02926">
    <property type="entry name" value="THUMP"/>
    <property type="match status" value="1"/>
</dbReference>
<dbReference type="InterPro" id="IPR049962">
    <property type="entry name" value="THUMP_ThiI"/>
</dbReference>
<keyword evidence="7 11" id="KW-0694">RNA-binding</keyword>
<reference evidence="15" key="1">
    <citation type="journal article" date="2019" name="Int. J. Syst. Evol. Microbiol.">
        <title>The Global Catalogue of Microorganisms (GCM) 10K type strain sequencing project: providing services to taxonomists for standard genome sequencing and annotation.</title>
        <authorList>
            <consortium name="The Broad Institute Genomics Platform"/>
            <consortium name="The Broad Institute Genome Sequencing Center for Infectious Disease"/>
            <person name="Wu L."/>
            <person name="Ma J."/>
        </authorList>
    </citation>
    <scope>NUCLEOTIDE SEQUENCE [LARGE SCALE GENOMIC DNA]</scope>
    <source>
        <strain evidence="15">KCTC 42730</strain>
    </source>
</reference>
<evidence type="ECO:0000256" key="10">
    <source>
        <dbReference type="ARBA" id="ARBA00023284"/>
    </source>
</evidence>
<feature type="domain" description="THUMP" evidence="13">
    <location>
        <begin position="64"/>
        <end position="168"/>
    </location>
</feature>
<dbReference type="NCBIfam" id="TIGR00342">
    <property type="entry name" value="tRNA uracil 4-sulfurtransferase ThiI"/>
    <property type="match status" value="1"/>
</dbReference>
<evidence type="ECO:0000313" key="14">
    <source>
        <dbReference type="EMBL" id="MFC3033575.1"/>
    </source>
</evidence>
<feature type="binding site" evidence="11">
    <location>
        <begin position="186"/>
        <end position="187"/>
    </location>
    <ligand>
        <name>ATP</name>
        <dbReference type="ChEBI" id="CHEBI:30616"/>
    </ligand>
</feature>
<dbReference type="SUPFAM" id="SSF52402">
    <property type="entry name" value="Adenine nucleotide alpha hydrolases-like"/>
    <property type="match status" value="1"/>
</dbReference>
<dbReference type="PROSITE" id="PS50206">
    <property type="entry name" value="RHODANESE_3"/>
    <property type="match status" value="1"/>
</dbReference>
<evidence type="ECO:0000256" key="5">
    <source>
        <dbReference type="ARBA" id="ARBA00022741"/>
    </source>
</evidence>
<keyword evidence="9 11" id="KW-1015">Disulfide bond</keyword>
<dbReference type="InterPro" id="IPR003720">
    <property type="entry name" value="tRNA_STrfase"/>
</dbReference>
<comment type="catalytic activity">
    <reaction evidence="11">
        <text>[ThiS sulfur-carrier protein]-C-terminal Gly-Gly-AMP + S-sulfanyl-L-cysteinyl-[cysteine desulfurase] + AH2 = [ThiS sulfur-carrier protein]-C-terminal-Gly-aminoethanethioate + L-cysteinyl-[cysteine desulfurase] + A + AMP + 2 H(+)</text>
        <dbReference type="Rhea" id="RHEA:43340"/>
        <dbReference type="Rhea" id="RHEA-COMP:12157"/>
        <dbReference type="Rhea" id="RHEA-COMP:12158"/>
        <dbReference type="Rhea" id="RHEA-COMP:12910"/>
        <dbReference type="Rhea" id="RHEA-COMP:19908"/>
        <dbReference type="ChEBI" id="CHEBI:13193"/>
        <dbReference type="ChEBI" id="CHEBI:15378"/>
        <dbReference type="ChEBI" id="CHEBI:17499"/>
        <dbReference type="ChEBI" id="CHEBI:29950"/>
        <dbReference type="ChEBI" id="CHEBI:61963"/>
        <dbReference type="ChEBI" id="CHEBI:90618"/>
        <dbReference type="ChEBI" id="CHEBI:232372"/>
        <dbReference type="ChEBI" id="CHEBI:456215"/>
    </reaction>
</comment>
<evidence type="ECO:0000256" key="7">
    <source>
        <dbReference type="ARBA" id="ARBA00022884"/>
    </source>
</evidence>
<dbReference type="EC" id="2.8.1.4" evidence="11"/>
<comment type="catalytic activity">
    <reaction evidence="11">
        <text>[ThiI sulfur-carrier protein]-S-sulfanyl-L-cysteine + a uridine in tRNA + 2 reduced [2Fe-2S]-[ferredoxin] + ATP + H(+) = [ThiI sulfur-carrier protein]-L-cysteine + a 4-thiouridine in tRNA + 2 oxidized [2Fe-2S]-[ferredoxin] + AMP + diphosphate</text>
        <dbReference type="Rhea" id="RHEA:24176"/>
        <dbReference type="Rhea" id="RHEA-COMP:10000"/>
        <dbReference type="Rhea" id="RHEA-COMP:10001"/>
        <dbReference type="Rhea" id="RHEA-COMP:13337"/>
        <dbReference type="Rhea" id="RHEA-COMP:13338"/>
        <dbReference type="Rhea" id="RHEA-COMP:13339"/>
        <dbReference type="Rhea" id="RHEA-COMP:13340"/>
        <dbReference type="ChEBI" id="CHEBI:15378"/>
        <dbReference type="ChEBI" id="CHEBI:29950"/>
        <dbReference type="ChEBI" id="CHEBI:30616"/>
        <dbReference type="ChEBI" id="CHEBI:33019"/>
        <dbReference type="ChEBI" id="CHEBI:33737"/>
        <dbReference type="ChEBI" id="CHEBI:33738"/>
        <dbReference type="ChEBI" id="CHEBI:61963"/>
        <dbReference type="ChEBI" id="CHEBI:65315"/>
        <dbReference type="ChEBI" id="CHEBI:136798"/>
        <dbReference type="ChEBI" id="CHEBI:456215"/>
        <dbReference type="EC" id="2.8.1.4"/>
    </reaction>
</comment>
<proteinExistence type="inferred from homology"/>
<dbReference type="HAMAP" id="MF_00021">
    <property type="entry name" value="ThiI"/>
    <property type="match status" value="1"/>
</dbReference>
<evidence type="ECO:0000256" key="4">
    <source>
        <dbReference type="ARBA" id="ARBA00022679"/>
    </source>
</evidence>
<comment type="similarity">
    <text evidence="11">Belongs to the ThiI family.</text>
</comment>
<evidence type="ECO:0000313" key="15">
    <source>
        <dbReference type="Proteomes" id="UP001595453"/>
    </source>
</evidence>
<feature type="binding site" evidence="11">
    <location>
        <position position="290"/>
    </location>
    <ligand>
        <name>ATP</name>
        <dbReference type="ChEBI" id="CHEBI:30616"/>
    </ligand>
</feature>
<keyword evidence="10 11" id="KW-0676">Redox-active center</keyword>
<dbReference type="NCBIfam" id="TIGR04271">
    <property type="entry name" value="ThiI_C_thiazole"/>
    <property type="match status" value="1"/>
</dbReference>
<name>A0ABV7CM02_9GAMM</name>
<dbReference type="PROSITE" id="PS51165">
    <property type="entry name" value="THUMP"/>
    <property type="match status" value="1"/>
</dbReference>
<comment type="function">
    <text evidence="11">Catalyzes the ATP-dependent transfer of a sulfur to tRNA to produce 4-thiouridine in position 8 of tRNAs, which functions as a near-UV photosensor. Also catalyzes the transfer of sulfur to the sulfur carrier protein ThiS, forming ThiS-thiocarboxylate. This is a step in the synthesis of thiazole, in the thiamine biosynthesis pathway. The sulfur is donated as persulfide by IscS.</text>
</comment>
<evidence type="ECO:0000256" key="1">
    <source>
        <dbReference type="ARBA" id="ARBA00004496"/>
    </source>
</evidence>
<dbReference type="Gene3D" id="3.30.2130.30">
    <property type="match status" value="1"/>
</dbReference>
<feature type="binding site" evidence="11">
    <location>
        <position position="299"/>
    </location>
    <ligand>
        <name>ATP</name>
        <dbReference type="ChEBI" id="CHEBI:30616"/>
    </ligand>
</feature>
<dbReference type="EMBL" id="JBHRSD010000023">
    <property type="protein sequence ID" value="MFC3033575.1"/>
    <property type="molecule type" value="Genomic_DNA"/>
</dbReference>
<evidence type="ECO:0000256" key="6">
    <source>
        <dbReference type="ARBA" id="ARBA00022840"/>
    </source>
</evidence>
<dbReference type="PANTHER" id="PTHR43209">
    <property type="entry name" value="TRNA SULFURTRANSFERASE"/>
    <property type="match status" value="1"/>
</dbReference>
<comment type="pathway">
    <text evidence="11">Cofactor biosynthesis; thiamine diphosphate biosynthesis.</text>
</comment>
<keyword evidence="2 11" id="KW-0963">Cytoplasm</keyword>
<dbReference type="InterPro" id="IPR026340">
    <property type="entry name" value="THII_Thiazole_biosynth_dom"/>
</dbReference>
<dbReference type="InterPro" id="IPR014729">
    <property type="entry name" value="Rossmann-like_a/b/a_fold"/>
</dbReference>
<sequence length="490" mass="55162">MLKFIIKLHPEIIIKSKSVRKRFTLMLERNIKMILRRFDEQVEVKNHWDNIAITSHTTDEAMRLTFIDELMRIPGIEQVIEVTETHFSTLDDIYQSAFPLLRDSLVGKTFCVRVKRQGKHEFTSTEVERYVGGGLNQNIPSASVKLAHPEVTVKIEIKDQRAYIFSQVFRGLGGFPLPTQDDVLSLISGGFDSGVATYHMIRKGARTHFLFFNLGGAAHEIGVKQVSHYLWQQFSSTHKVKFISVDFEPVVAEILENIESGSMGVVLKRMMMRAGSQIAERLNIPALVTGESIGQVSSQTLVNLSVIDRVTETLILRPLIHLDKQEIIRTARAIGTLEMAEAMPEYCGVISKKPNVKTKLESIVAEEQKFDFDILNTVVANAKVMDIRDIEVEAKQEVKEAESVSALPPGAVVLDIRSPEEEDAAPLELDGIAVKHLPFFRLATQFGDLPQDVEYYLYCQKGVMSQLQALILHEKGFNNVKVYKPAKNQA</sequence>
<keyword evidence="5 11" id="KW-0547">Nucleotide-binding</keyword>
<dbReference type="InterPro" id="IPR001763">
    <property type="entry name" value="Rhodanese-like_dom"/>
</dbReference>
<dbReference type="SMART" id="SM00981">
    <property type="entry name" value="THUMP"/>
    <property type="match status" value="1"/>
</dbReference>
<feature type="disulfide bond" description="Redox-active" evidence="11">
    <location>
        <begin position="347"/>
        <end position="459"/>
    </location>
</feature>
<dbReference type="CDD" id="cd11716">
    <property type="entry name" value="THUMP_ThiI"/>
    <property type="match status" value="1"/>
</dbReference>
<dbReference type="InterPro" id="IPR004114">
    <property type="entry name" value="THUMP_dom"/>
</dbReference>
<dbReference type="InterPro" id="IPR054173">
    <property type="entry name" value="ThiI_fer"/>
</dbReference>
<evidence type="ECO:0000256" key="9">
    <source>
        <dbReference type="ARBA" id="ARBA00023157"/>
    </source>
</evidence>
<feature type="domain" description="Rhodanese" evidence="12">
    <location>
        <begin position="407"/>
        <end position="484"/>
    </location>
</feature>
<evidence type="ECO:0000256" key="8">
    <source>
        <dbReference type="ARBA" id="ARBA00022977"/>
    </source>
</evidence>
<accession>A0ABV7CM02</accession>
<gene>
    <name evidence="11 14" type="primary">thiI</name>
    <name evidence="14" type="ORF">ACFOEE_13690</name>
</gene>
<dbReference type="Pfam" id="PF22025">
    <property type="entry name" value="ThiI_fer"/>
    <property type="match status" value="1"/>
</dbReference>
<dbReference type="CDD" id="cd00158">
    <property type="entry name" value="RHOD"/>
    <property type="match status" value="1"/>
</dbReference>
<dbReference type="SUPFAM" id="SSF143437">
    <property type="entry name" value="THUMP domain-like"/>
    <property type="match status" value="1"/>
</dbReference>
<dbReference type="InterPro" id="IPR049961">
    <property type="entry name" value="ThiI_N"/>
</dbReference>
<keyword evidence="15" id="KW-1185">Reference proteome</keyword>
<keyword evidence="4 11" id="KW-0808">Transferase</keyword>
<feature type="binding site" evidence="11">
    <location>
        <position position="268"/>
    </location>
    <ligand>
        <name>ATP</name>
        <dbReference type="ChEBI" id="CHEBI:30616"/>
    </ligand>
</feature>
<keyword evidence="6 11" id="KW-0067">ATP-binding</keyword>
<dbReference type="InterPro" id="IPR050102">
    <property type="entry name" value="tRNA_sulfurtransferase_ThiI"/>
</dbReference>
<evidence type="ECO:0000256" key="3">
    <source>
        <dbReference type="ARBA" id="ARBA00022555"/>
    </source>
</evidence>
<dbReference type="SUPFAM" id="SSF52821">
    <property type="entry name" value="Rhodanese/Cell cycle control phosphatase"/>
    <property type="match status" value="1"/>
</dbReference>
<dbReference type="Gene3D" id="3.40.50.620">
    <property type="entry name" value="HUPs"/>
    <property type="match status" value="1"/>
</dbReference>
<protein>
    <recommendedName>
        <fullName evidence="11">tRNA sulfurtransferase</fullName>
        <ecNumber evidence="11">2.8.1.4</ecNumber>
    </recommendedName>
    <alternativeName>
        <fullName evidence="11">Sulfur carrier protein ThiS sulfurtransferase</fullName>
    </alternativeName>
    <alternativeName>
        <fullName evidence="11">Thiamine biosynthesis protein ThiI</fullName>
    </alternativeName>
    <alternativeName>
        <fullName evidence="11">tRNA 4-thiouridine synthase</fullName>
    </alternativeName>
</protein>
<dbReference type="InterPro" id="IPR020536">
    <property type="entry name" value="ThiI_AANH"/>
</dbReference>
<dbReference type="RefSeq" id="WP_377125207.1">
    <property type="nucleotide sequence ID" value="NZ_JBHRSD010000023.1"/>
</dbReference>
<evidence type="ECO:0000256" key="2">
    <source>
        <dbReference type="ARBA" id="ARBA00022490"/>
    </source>
</evidence>
<comment type="caution">
    <text evidence="11">Lacks conserved residue(s) required for the propagation of feature annotation.</text>
</comment>
<dbReference type="GO" id="GO:0140741">
    <property type="term" value="F:tRNA-uracil-4 sulfurtransferase activity"/>
    <property type="evidence" value="ECO:0007669"/>
    <property type="project" value="UniProtKB-EC"/>
</dbReference>
<dbReference type="Gene3D" id="3.40.250.10">
    <property type="entry name" value="Rhodanese-like domain"/>
    <property type="match status" value="1"/>
</dbReference>
<dbReference type="Proteomes" id="UP001595453">
    <property type="component" value="Unassembled WGS sequence"/>
</dbReference>
<evidence type="ECO:0000259" key="12">
    <source>
        <dbReference type="PROSITE" id="PS50206"/>
    </source>
</evidence>